<evidence type="ECO:0000313" key="2">
    <source>
        <dbReference type="Proteomes" id="UP001352223"/>
    </source>
</evidence>
<dbReference type="EMBL" id="JAOZYB010000024">
    <property type="protein sequence ID" value="MEB3959676.1"/>
    <property type="molecule type" value="Genomic_DNA"/>
</dbReference>
<dbReference type="PANTHER" id="PTHR34822:SF1">
    <property type="entry name" value="GRPB FAMILY PROTEIN"/>
    <property type="match status" value="1"/>
</dbReference>
<protein>
    <submittedName>
        <fullName evidence="1">GrpB family protein</fullName>
    </submittedName>
</protein>
<dbReference type="Proteomes" id="UP001352223">
    <property type="component" value="Unassembled WGS sequence"/>
</dbReference>
<dbReference type="RefSeq" id="WP_324766657.1">
    <property type="nucleotide sequence ID" value="NZ_BAAATS010000014.1"/>
</dbReference>
<reference evidence="1 2" key="1">
    <citation type="submission" date="2022-10" db="EMBL/GenBank/DDBJ databases">
        <authorList>
            <person name="Xie J."/>
            <person name="Shen N."/>
        </authorList>
    </citation>
    <scope>NUCLEOTIDE SEQUENCE [LARGE SCALE GENOMIC DNA]</scope>
    <source>
        <strain evidence="1 2">DSM 41681</strain>
    </source>
</reference>
<keyword evidence="2" id="KW-1185">Reference proteome</keyword>
<dbReference type="PANTHER" id="PTHR34822">
    <property type="entry name" value="GRPB DOMAIN PROTEIN (AFU_ORTHOLOGUE AFUA_1G01530)"/>
    <property type="match status" value="1"/>
</dbReference>
<evidence type="ECO:0000313" key="1">
    <source>
        <dbReference type="EMBL" id="MEB3959676.1"/>
    </source>
</evidence>
<dbReference type="Pfam" id="PF04229">
    <property type="entry name" value="GrpB"/>
    <property type="match status" value="1"/>
</dbReference>
<dbReference type="InterPro" id="IPR043519">
    <property type="entry name" value="NT_sf"/>
</dbReference>
<gene>
    <name evidence="1" type="ORF">OKJ48_05345</name>
</gene>
<dbReference type="InterPro" id="IPR007344">
    <property type="entry name" value="GrpB/CoaE"/>
</dbReference>
<accession>A0ABU6C636</accession>
<name>A0ABU6C636_9ACTN</name>
<comment type="caution">
    <text evidence="1">The sequence shown here is derived from an EMBL/GenBank/DDBJ whole genome shotgun (WGS) entry which is preliminary data.</text>
</comment>
<organism evidence="1 2">
    <name type="scientific">Streptomyces kunmingensis</name>
    <dbReference type="NCBI Taxonomy" id="68225"/>
    <lineage>
        <taxon>Bacteria</taxon>
        <taxon>Bacillati</taxon>
        <taxon>Actinomycetota</taxon>
        <taxon>Actinomycetes</taxon>
        <taxon>Kitasatosporales</taxon>
        <taxon>Streptomycetaceae</taxon>
        <taxon>Streptomyces</taxon>
    </lineage>
</organism>
<sequence length="195" mass="20945">MPPHEKPVVVPHDPDWAANGAALCSRLGSVLGPSALYVDHIGSTSVPGMAAKDVYDVQVSVADLDAAAAAFDAPLAALGFVRAPYLRDHVPAGREGDEDPADWAKRYWSRRTADAAPVNLHVRRAGSPNERLALLFRDWLRATPDAVPAYARFKYVLADAVADTGTYAEVKDPVVDLVGVVAERWAAETGWRPHG</sequence>
<dbReference type="Gene3D" id="3.30.460.10">
    <property type="entry name" value="Beta Polymerase, domain 2"/>
    <property type="match status" value="1"/>
</dbReference>
<dbReference type="SUPFAM" id="SSF81301">
    <property type="entry name" value="Nucleotidyltransferase"/>
    <property type="match status" value="1"/>
</dbReference>
<proteinExistence type="predicted"/>